<dbReference type="NCBIfam" id="TIGR00756">
    <property type="entry name" value="PPR"/>
    <property type="match status" value="9"/>
</dbReference>
<dbReference type="InterPro" id="IPR002885">
    <property type="entry name" value="PPR_rpt"/>
</dbReference>
<dbReference type="Pfam" id="PF12854">
    <property type="entry name" value="PPR_1"/>
    <property type="match status" value="1"/>
</dbReference>
<keyword evidence="6" id="KW-1185">Reference proteome</keyword>
<dbReference type="InterPro" id="IPR011990">
    <property type="entry name" value="TPR-like_helical_dom_sf"/>
</dbReference>
<feature type="domain" description="Pentatricopeptide repeat-containing protein-mitochondrial" evidence="4">
    <location>
        <begin position="518"/>
        <end position="633"/>
    </location>
</feature>
<feature type="repeat" description="PPR" evidence="2">
    <location>
        <begin position="183"/>
        <end position="217"/>
    </location>
</feature>
<comment type="caution">
    <text evidence="5">The sequence shown here is derived from an EMBL/GenBank/DDBJ whole genome shotgun (WGS) entry which is preliminary data.</text>
</comment>
<feature type="repeat" description="PPR" evidence="2">
    <location>
        <begin position="218"/>
        <end position="252"/>
    </location>
</feature>
<feature type="repeat" description="PPR" evidence="2">
    <location>
        <begin position="506"/>
        <end position="540"/>
    </location>
</feature>
<gene>
    <name evidence="5" type="ORF">AAHA92_17536</name>
</gene>
<dbReference type="PANTHER" id="PTHR47932:SF44">
    <property type="entry name" value="MIOREX COMPLEX COMPONENT 1"/>
    <property type="match status" value="1"/>
</dbReference>
<dbReference type="Proteomes" id="UP001567538">
    <property type="component" value="Unassembled WGS sequence"/>
</dbReference>
<name>A0ABD1H336_SALDI</name>
<proteinExistence type="predicted"/>
<dbReference type="InterPro" id="IPR057027">
    <property type="entry name" value="TPR_mt"/>
</dbReference>
<dbReference type="AlphaFoldDB" id="A0ABD1H336"/>
<evidence type="ECO:0000256" key="1">
    <source>
        <dbReference type="ARBA" id="ARBA00022737"/>
    </source>
</evidence>
<dbReference type="Pfam" id="PF23276">
    <property type="entry name" value="TPR_24"/>
    <property type="match status" value="1"/>
</dbReference>
<feature type="repeat" description="PPR" evidence="2">
    <location>
        <begin position="253"/>
        <end position="287"/>
    </location>
</feature>
<feature type="repeat" description="PPR" evidence="2">
    <location>
        <begin position="323"/>
        <end position="357"/>
    </location>
</feature>
<keyword evidence="1" id="KW-0677">Repeat</keyword>
<evidence type="ECO:0000256" key="3">
    <source>
        <dbReference type="SAM" id="MobiDB-lite"/>
    </source>
</evidence>
<protein>
    <submittedName>
        <fullName evidence="5">Pentatricopeptide repeat-containing protein-like protein</fullName>
    </submittedName>
</protein>
<dbReference type="Pfam" id="PF01535">
    <property type="entry name" value="PPR"/>
    <property type="match status" value="4"/>
</dbReference>
<dbReference type="EMBL" id="JBEAFC010000007">
    <property type="protein sequence ID" value="KAL1549431.1"/>
    <property type="molecule type" value="Genomic_DNA"/>
</dbReference>
<evidence type="ECO:0000313" key="5">
    <source>
        <dbReference type="EMBL" id="KAL1549431.1"/>
    </source>
</evidence>
<dbReference type="Pfam" id="PF13041">
    <property type="entry name" value="PPR_2"/>
    <property type="match status" value="2"/>
</dbReference>
<dbReference type="Gene3D" id="1.25.40.10">
    <property type="entry name" value="Tetratricopeptide repeat domain"/>
    <property type="match status" value="6"/>
</dbReference>
<feature type="repeat" description="PPR" evidence="2">
    <location>
        <begin position="541"/>
        <end position="575"/>
    </location>
</feature>
<dbReference type="PROSITE" id="PS51375">
    <property type="entry name" value="PPR"/>
    <property type="match status" value="10"/>
</dbReference>
<evidence type="ECO:0000313" key="6">
    <source>
        <dbReference type="Proteomes" id="UP001567538"/>
    </source>
</evidence>
<sequence length="762" mass="86259">MAPLAASKQIHLNPNLVRVSSPFSFKSVFFCSSAPLPNQENSILNEENPTPNEQHPVSADPNSSAETVVAAAPFRELRRPRNPEKIEDTICRMMDNRPWTTRLQNSIRQLVPSFDHELVYNVLHGAKNSGHALQFFRWVERSNLIQHDRETHLKMIEILGRSSKLNHARCILLDMPKKGLKWDEDLWVLIIDSYGKAGIVQESVKLFQKMEELGVDRTIKSYDVLFKVIMRKGRYMMAKRYYNKMLNEGIEPTRHTFNVLIWGFFLSGKVETANRFFEDLKAREIMPDVVTYNTMINGFNRVGKTEEAEAYFVEMKGRNIEPTVITYTTLIKGYVTVERVDDALRLVDEMRGYGIKPNAVTYSTLLPGLCDAEKMSEARAVLREMVKKHIPPKDNSIFMKLMLGQCKLGDLDAAVDVLKAMIKLSIPTEAGHYGVLIENCCKAGQYDRGVKLLDKLIEKDIIFRPQSTLQMEPSAYNPMVEYLCSNGQTAKAEALVRQLMKLGVQDPLSLNALICGHSKEGTPDSAFELLKIMLRRKVASEKSAFDSLVESYLEKKDPGEAKAVLDSMIENGHCPDSSLYRSLMNALFEDGRVQTASRVMKMMLEKGVTDHKDLIFKILEALLMRGHVEEALGRIELLMHSGIAPDFDSLLSLLCEKGKTIAALKVLDYGMDRDYSIDVSSCEKVLDTLLAAGKTLNAYSMLCKIMEKGGVTNWSSCKELITNLNEGGHTKQADILVRMIVWQEKPARSRKEIREQPWLKNS</sequence>
<evidence type="ECO:0000259" key="4">
    <source>
        <dbReference type="Pfam" id="PF23276"/>
    </source>
</evidence>
<reference evidence="5 6" key="1">
    <citation type="submission" date="2024-06" db="EMBL/GenBank/DDBJ databases">
        <title>A chromosome level genome sequence of Diviner's sage (Salvia divinorum).</title>
        <authorList>
            <person name="Ford S.A."/>
            <person name="Ro D.-K."/>
            <person name="Ness R.W."/>
            <person name="Phillips M.A."/>
        </authorList>
    </citation>
    <scope>NUCLEOTIDE SEQUENCE [LARGE SCALE GENOMIC DNA]</scope>
    <source>
        <strain evidence="5">SAF-2024a</strain>
        <tissue evidence="5">Leaf</tissue>
    </source>
</reference>
<dbReference type="SUPFAM" id="SSF48452">
    <property type="entry name" value="TPR-like"/>
    <property type="match status" value="1"/>
</dbReference>
<evidence type="ECO:0000256" key="2">
    <source>
        <dbReference type="PROSITE-ProRule" id="PRU00708"/>
    </source>
</evidence>
<accession>A0ABD1H336</accession>
<feature type="repeat" description="PPR" evidence="2">
    <location>
        <begin position="429"/>
        <end position="463"/>
    </location>
</feature>
<feature type="region of interest" description="Disordered" evidence="3">
    <location>
        <begin position="40"/>
        <end position="65"/>
    </location>
</feature>
<feature type="repeat" description="PPR" evidence="2">
    <location>
        <begin position="576"/>
        <end position="610"/>
    </location>
</feature>
<dbReference type="PANTHER" id="PTHR47932">
    <property type="entry name" value="ATPASE EXPRESSION PROTEIN 3"/>
    <property type="match status" value="1"/>
</dbReference>
<organism evidence="5 6">
    <name type="scientific">Salvia divinorum</name>
    <name type="common">Maria pastora</name>
    <name type="synonym">Diviner's sage</name>
    <dbReference type="NCBI Taxonomy" id="28513"/>
    <lineage>
        <taxon>Eukaryota</taxon>
        <taxon>Viridiplantae</taxon>
        <taxon>Streptophyta</taxon>
        <taxon>Embryophyta</taxon>
        <taxon>Tracheophyta</taxon>
        <taxon>Spermatophyta</taxon>
        <taxon>Magnoliopsida</taxon>
        <taxon>eudicotyledons</taxon>
        <taxon>Gunneridae</taxon>
        <taxon>Pentapetalae</taxon>
        <taxon>asterids</taxon>
        <taxon>lamiids</taxon>
        <taxon>Lamiales</taxon>
        <taxon>Lamiaceae</taxon>
        <taxon>Nepetoideae</taxon>
        <taxon>Mentheae</taxon>
        <taxon>Salviinae</taxon>
        <taxon>Salvia</taxon>
        <taxon>Salvia subgen. Calosphace</taxon>
    </lineage>
</organism>
<feature type="repeat" description="PPR" evidence="2">
    <location>
        <begin position="288"/>
        <end position="322"/>
    </location>
</feature>
<feature type="repeat" description="PPR" evidence="2">
    <location>
        <begin position="358"/>
        <end position="392"/>
    </location>
</feature>